<dbReference type="EMBL" id="ML976004">
    <property type="protein sequence ID" value="KAF1946273.1"/>
    <property type="molecule type" value="Genomic_DNA"/>
</dbReference>
<protein>
    <submittedName>
        <fullName evidence="2">Uncharacterized protein</fullName>
    </submittedName>
</protein>
<sequence>MKIQVMMSFVVAVLLLSLLTTAWNNPFNGNPTCSINDHKGYPEPTTATHLYHYKCCQTCQAFRRKFIDSAYIHSGMRKHKCRVWACTGVKISDQRRTLMRLSPRFQADEGLRCR</sequence>
<keyword evidence="3" id="KW-1185">Reference proteome</keyword>
<accession>A0A6A5T150</accession>
<dbReference type="AlphaFoldDB" id="A0A6A5T150"/>
<name>A0A6A5T150_9PLEO</name>
<feature type="signal peptide" evidence="1">
    <location>
        <begin position="1"/>
        <end position="22"/>
    </location>
</feature>
<dbReference type="Proteomes" id="UP000800038">
    <property type="component" value="Unassembled WGS sequence"/>
</dbReference>
<proteinExistence type="predicted"/>
<feature type="chain" id="PRO_5025655065" evidence="1">
    <location>
        <begin position="23"/>
        <end position="114"/>
    </location>
</feature>
<keyword evidence="1" id="KW-0732">Signal</keyword>
<reference evidence="2" key="1">
    <citation type="journal article" date="2020" name="Stud. Mycol.">
        <title>101 Dothideomycetes genomes: a test case for predicting lifestyles and emergence of pathogens.</title>
        <authorList>
            <person name="Haridas S."/>
            <person name="Albert R."/>
            <person name="Binder M."/>
            <person name="Bloem J."/>
            <person name="Labutti K."/>
            <person name="Salamov A."/>
            <person name="Andreopoulos B."/>
            <person name="Baker S."/>
            <person name="Barry K."/>
            <person name="Bills G."/>
            <person name="Bluhm B."/>
            <person name="Cannon C."/>
            <person name="Castanera R."/>
            <person name="Culley D."/>
            <person name="Daum C."/>
            <person name="Ezra D."/>
            <person name="Gonzalez J."/>
            <person name="Henrissat B."/>
            <person name="Kuo A."/>
            <person name="Liang C."/>
            <person name="Lipzen A."/>
            <person name="Lutzoni F."/>
            <person name="Magnuson J."/>
            <person name="Mondo S."/>
            <person name="Nolan M."/>
            <person name="Ohm R."/>
            <person name="Pangilinan J."/>
            <person name="Park H.-J."/>
            <person name="Ramirez L."/>
            <person name="Alfaro M."/>
            <person name="Sun H."/>
            <person name="Tritt A."/>
            <person name="Yoshinaga Y."/>
            <person name="Zwiers L.-H."/>
            <person name="Turgeon B."/>
            <person name="Goodwin S."/>
            <person name="Spatafora J."/>
            <person name="Crous P."/>
            <person name="Grigoriev I."/>
        </authorList>
    </citation>
    <scope>NUCLEOTIDE SEQUENCE</scope>
    <source>
        <strain evidence="2">CBS 161.51</strain>
    </source>
</reference>
<organism evidence="2 3">
    <name type="scientific">Clathrospora elynae</name>
    <dbReference type="NCBI Taxonomy" id="706981"/>
    <lineage>
        <taxon>Eukaryota</taxon>
        <taxon>Fungi</taxon>
        <taxon>Dikarya</taxon>
        <taxon>Ascomycota</taxon>
        <taxon>Pezizomycotina</taxon>
        <taxon>Dothideomycetes</taxon>
        <taxon>Pleosporomycetidae</taxon>
        <taxon>Pleosporales</taxon>
        <taxon>Diademaceae</taxon>
        <taxon>Clathrospora</taxon>
    </lineage>
</organism>
<gene>
    <name evidence="2" type="ORF">EJ02DRAFT_450723</name>
</gene>
<evidence type="ECO:0000256" key="1">
    <source>
        <dbReference type="SAM" id="SignalP"/>
    </source>
</evidence>
<evidence type="ECO:0000313" key="3">
    <source>
        <dbReference type="Proteomes" id="UP000800038"/>
    </source>
</evidence>
<evidence type="ECO:0000313" key="2">
    <source>
        <dbReference type="EMBL" id="KAF1946273.1"/>
    </source>
</evidence>